<comment type="caution">
    <text evidence="3">The sequence shown here is derived from an EMBL/GenBank/DDBJ whole genome shotgun (WGS) entry which is preliminary data.</text>
</comment>
<keyword evidence="4" id="KW-1185">Reference proteome</keyword>
<evidence type="ECO:0000256" key="1">
    <source>
        <dbReference type="SAM" id="MobiDB-lite"/>
    </source>
</evidence>
<feature type="transmembrane region" description="Helical" evidence="2">
    <location>
        <begin position="20"/>
        <end position="44"/>
    </location>
</feature>
<evidence type="ECO:0000313" key="4">
    <source>
        <dbReference type="Proteomes" id="UP001212997"/>
    </source>
</evidence>
<protein>
    <submittedName>
        <fullName evidence="3">Uncharacterized protein</fullName>
    </submittedName>
</protein>
<accession>A0AAD5V8R7</accession>
<dbReference type="EMBL" id="JANAWD010000054">
    <property type="protein sequence ID" value="KAJ3489024.1"/>
    <property type="molecule type" value="Genomic_DNA"/>
</dbReference>
<sequence length="169" mass="18174">MNAVSASESASLHGQKAKTPIIAGAVTGACLGVAWIIGFAIYFYKRHRREKRARAAGYKSHREMLDPPKKPEAYIIPPDPAIVEGLAVPGEKVYDNSVQVEGQSIKHAKTIPLDKREEEAEMPSASPKSLLHTTSAPSRITSITTLTNTSHGHTHTPSESPREPPGSSS</sequence>
<keyword evidence="2" id="KW-0472">Membrane</keyword>
<evidence type="ECO:0000313" key="3">
    <source>
        <dbReference type="EMBL" id="KAJ3489024.1"/>
    </source>
</evidence>
<dbReference type="CDD" id="cd12087">
    <property type="entry name" value="TM_EGFR-like"/>
    <property type="match status" value="1"/>
</dbReference>
<keyword evidence="2" id="KW-1133">Transmembrane helix</keyword>
<feature type="compositionally biased region" description="Polar residues" evidence="1">
    <location>
        <begin position="131"/>
        <end position="151"/>
    </location>
</feature>
<evidence type="ECO:0000256" key="2">
    <source>
        <dbReference type="SAM" id="Phobius"/>
    </source>
</evidence>
<name>A0AAD5V8R7_9APHY</name>
<gene>
    <name evidence="3" type="ORF">NLI96_g2414</name>
</gene>
<dbReference type="Proteomes" id="UP001212997">
    <property type="component" value="Unassembled WGS sequence"/>
</dbReference>
<keyword evidence="2" id="KW-0812">Transmembrane</keyword>
<organism evidence="3 4">
    <name type="scientific">Meripilus lineatus</name>
    <dbReference type="NCBI Taxonomy" id="2056292"/>
    <lineage>
        <taxon>Eukaryota</taxon>
        <taxon>Fungi</taxon>
        <taxon>Dikarya</taxon>
        <taxon>Basidiomycota</taxon>
        <taxon>Agaricomycotina</taxon>
        <taxon>Agaricomycetes</taxon>
        <taxon>Polyporales</taxon>
        <taxon>Meripilaceae</taxon>
        <taxon>Meripilus</taxon>
    </lineage>
</organism>
<reference evidence="3" key="1">
    <citation type="submission" date="2022-07" db="EMBL/GenBank/DDBJ databases">
        <title>Genome Sequence of Physisporinus lineatus.</title>
        <authorList>
            <person name="Buettner E."/>
        </authorList>
    </citation>
    <scope>NUCLEOTIDE SEQUENCE</scope>
    <source>
        <strain evidence="3">VT162</strain>
    </source>
</reference>
<dbReference type="AlphaFoldDB" id="A0AAD5V8R7"/>
<feature type="region of interest" description="Disordered" evidence="1">
    <location>
        <begin position="113"/>
        <end position="169"/>
    </location>
</feature>
<proteinExistence type="predicted"/>